<sequence length="36" mass="4168">MEDKEELEDIADFDQAMLDKSKKIPWSDGKKDLGLK</sequence>
<name>A0A6J6U9M2_9ZZZZ</name>
<dbReference type="EMBL" id="CAEZZI010000046">
    <property type="protein sequence ID" value="CAB4755099.1"/>
    <property type="molecule type" value="Genomic_DNA"/>
</dbReference>
<accession>A0A6J6U9M2</accession>
<organism evidence="1">
    <name type="scientific">freshwater metagenome</name>
    <dbReference type="NCBI Taxonomy" id="449393"/>
    <lineage>
        <taxon>unclassified sequences</taxon>
        <taxon>metagenomes</taxon>
        <taxon>ecological metagenomes</taxon>
    </lineage>
</organism>
<reference evidence="1" key="1">
    <citation type="submission" date="2020-05" db="EMBL/GenBank/DDBJ databases">
        <authorList>
            <person name="Chiriac C."/>
            <person name="Salcher M."/>
            <person name="Ghai R."/>
            <person name="Kavagutti S V."/>
        </authorList>
    </citation>
    <scope>NUCLEOTIDE SEQUENCE</scope>
</reference>
<proteinExistence type="predicted"/>
<evidence type="ECO:0000313" key="1">
    <source>
        <dbReference type="EMBL" id="CAB4755099.1"/>
    </source>
</evidence>
<gene>
    <name evidence="1" type="ORF">UFOPK2842_00612</name>
</gene>
<dbReference type="AlphaFoldDB" id="A0A6J6U9M2"/>
<protein>
    <submittedName>
        <fullName evidence="1">Unannotated protein</fullName>
    </submittedName>
</protein>